<keyword evidence="1" id="KW-0472">Membrane</keyword>
<name>A0A0D9VIE2_9ORYZ</name>
<dbReference type="HOGENOM" id="CLU_1417029_0_0_1"/>
<reference evidence="3" key="2">
    <citation type="submission" date="2013-12" db="EMBL/GenBank/DDBJ databases">
        <authorList>
            <person name="Yu Y."/>
            <person name="Lee S."/>
            <person name="de Baynast K."/>
            <person name="Wissotski M."/>
            <person name="Liu L."/>
            <person name="Talag J."/>
            <person name="Goicoechea J."/>
            <person name="Angelova A."/>
            <person name="Jetty R."/>
            <person name="Kudrna D."/>
            <person name="Golser W."/>
            <person name="Rivera L."/>
            <person name="Zhang J."/>
            <person name="Wing R."/>
        </authorList>
    </citation>
    <scope>NUCLEOTIDE SEQUENCE</scope>
</reference>
<protein>
    <recommendedName>
        <fullName evidence="4">Late embryogenesis abundant protein LEA-2 subgroup domain-containing protein</fullName>
    </recommendedName>
</protein>
<dbReference type="Proteomes" id="UP000032180">
    <property type="component" value="Chromosome 2"/>
</dbReference>
<proteinExistence type="predicted"/>
<dbReference type="PANTHER" id="PTHR33994">
    <property type="entry name" value="OS04G0515000 PROTEIN"/>
    <property type="match status" value="1"/>
</dbReference>
<evidence type="ECO:0008006" key="4">
    <source>
        <dbReference type="Google" id="ProtNLM"/>
    </source>
</evidence>
<dbReference type="EnsemblPlants" id="LPERR02G19830.1">
    <property type="protein sequence ID" value="LPERR02G19830.1"/>
    <property type="gene ID" value="LPERR02G19830"/>
</dbReference>
<accession>A0A0D9VIE2</accession>
<sequence length="192" mass="20748">MASYPDEENEFDVWRFVYICCAFAIILPAVGALIWYVVEITIKSQYSVEIGAVVGLDPATDLQGGKGALNLAFNLTVTLAWRSSLRGACVTPGATVTLWYASDEEHPLATGLVPAFCVGPQESREVLVVARGADVSVPGYLLQGLADGIRLGQVMFEFNLVTPVDKENNRIDWCRATVVQKASCNYIGDSPA</sequence>
<evidence type="ECO:0000313" key="2">
    <source>
        <dbReference type="EnsemblPlants" id="LPERR02G19830.1"/>
    </source>
</evidence>
<dbReference type="Gramene" id="LPERR02G19830.1">
    <property type="protein sequence ID" value="LPERR02G19830.1"/>
    <property type="gene ID" value="LPERR02G19830"/>
</dbReference>
<keyword evidence="1" id="KW-0812">Transmembrane</keyword>
<organism evidence="2 3">
    <name type="scientific">Leersia perrieri</name>
    <dbReference type="NCBI Taxonomy" id="77586"/>
    <lineage>
        <taxon>Eukaryota</taxon>
        <taxon>Viridiplantae</taxon>
        <taxon>Streptophyta</taxon>
        <taxon>Embryophyta</taxon>
        <taxon>Tracheophyta</taxon>
        <taxon>Spermatophyta</taxon>
        <taxon>Magnoliopsida</taxon>
        <taxon>Liliopsida</taxon>
        <taxon>Poales</taxon>
        <taxon>Poaceae</taxon>
        <taxon>BOP clade</taxon>
        <taxon>Oryzoideae</taxon>
        <taxon>Oryzeae</taxon>
        <taxon>Oryzinae</taxon>
        <taxon>Leersia</taxon>
    </lineage>
</organism>
<reference evidence="2 3" key="1">
    <citation type="submission" date="2012-08" db="EMBL/GenBank/DDBJ databases">
        <title>Oryza genome evolution.</title>
        <authorList>
            <person name="Wing R.A."/>
        </authorList>
    </citation>
    <scope>NUCLEOTIDE SEQUENCE</scope>
</reference>
<dbReference type="PANTHER" id="PTHR33994:SF10">
    <property type="entry name" value="OS04G0508700 PROTEIN"/>
    <property type="match status" value="1"/>
</dbReference>
<feature type="transmembrane region" description="Helical" evidence="1">
    <location>
        <begin position="16"/>
        <end position="38"/>
    </location>
</feature>
<keyword evidence="3" id="KW-1185">Reference proteome</keyword>
<keyword evidence="1" id="KW-1133">Transmembrane helix</keyword>
<dbReference type="AlphaFoldDB" id="A0A0D9VIE2"/>
<reference evidence="2" key="3">
    <citation type="submission" date="2015-04" db="UniProtKB">
        <authorList>
            <consortium name="EnsemblPlants"/>
        </authorList>
    </citation>
    <scope>IDENTIFICATION</scope>
</reference>
<evidence type="ECO:0000256" key="1">
    <source>
        <dbReference type="SAM" id="Phobius"/>
    </source>
</evidence>
<evidence type="ECO:0000313" key="3">
    <source>
        <dbReference type="Proteomes" id="UP000032180"/>
    </source>
</evidence>